<proteinExistence type="predicted"/>
<sequence length="74" mass="8315">MPPPQIPIHDVPYDLEGLDPKALDAIEAEAKARGISFDEAVKQMLIEHSRQLQSQQMRRIPSLIARLFGSGRVH</sequence>
<gene>
    <name evidence="1" type="ORF">QMY55_08450</name>
</gene>
<keyword evidence="2" id="KW-1185">Reference proteome</keyword>
<reference evidence="1 2" key="1">
    <citation type="submission" date="2023-05" db="EMBL/GenBank/DDBJ databases">
        <authorList>
            <person name="Yin Y."/>
            <person name="Lu Z."/>
        </authorList>
    </citation>
    <scope>NUCLEOTIDE SEQUENCE [LARGE SCALE GENOMIC DNA]</scope>
    <source>
        <strain evidence="1 2">ZM22</strain>
    </source>
</reference>
<evidence type="ECO:0000313" key="1">
    <source>
        <dbReference type="EMBL" id="WHS67132.1"/>
    </source>
</evidence>
<organism evidence="1 2">
    <name type="scientific">Comamonas resistens</name>
    <dbReference type="NCBI Taxonomy" id="3046670"/>
    <lineage>
        <taxon>Bacteria</taxon>
        <taxon>Pseudomonadati</taxon>
        <taxon>Pseudomonadota</taxon>
        <taxon>Betaproteobacteria</taxon>
        <taxon>Burkholderiales</taxon>
        <taxon>Comamonadaceae</taxon>
        <taxon>Comamonas</taxon>
    </lineage>
</organism>
<evidence type="ECO:0000313" key="2">
    <source>
        <dbReference type="Proteomes" id="UP001240697"/>
    </source>
</evidence>
<dbReference type="Proteomes" id="UP001240697">
    <property type="component" value="Chromosome"/>
</dbReference>
<name>A0ABY8SVT3_9BURK</name>
<dbReference type="RefSeq" id="WP_283488179.1">
    <property type="nucleotide sequence ID" value="NZ_CP125947.1"/>
</dbReference>
<protein>
    <submittedName>
        <fullName evidence="1">Uncharacterized protein</fullName>
    </submittedName>
</protein>
<dbReference type="EMBL" id="CP125947">
    <property type="protein sequence ID" value="WHS67132.1"/>
    <property type="molecule type" value="Genomic_DNA"/>
</dbReference>
<accession>A0ABY8SVT3</accession>